<dbReference type="OrthoDB" id="9804207at2"/>
<evidence type="ECO:0000256" key="6">
    <source>
        <dbReference type="ARBA" id="ARBA00023027"/>
    </source>
</evidence>
<feature type="binding site" evidence="8">
    <location>
        <position position="36"/>
    </location>
    <ligand>
        <name>FMN</name>
        <dbReference type="ChEBI" id="CHEBI:58210"/>
        <note>ligand shared between dimeric partners</note>
    </ligand>
</feature>
<gene>
    <name evidence="10" type="ORF">B0187_09275</name>
</gene>
<evidence type="ECO:0000256" key="3">
    <source>
        <dbReference type="ARBA" id="ARBA00022643"/>
    </source>
</evidence>
<sequence length="185" mass="20549">MNPILDLLHHRRSNKKLGDLAPNAEQLNNLFKAALRVPDHGRLKPYRFVVIEKSQMATFKNCLDGAVQEFGLDAHKAEKISHLAPMVIGVVAKIDENNPKVPAWEQMLTAGCATYAMQLAANAQGFDTVWITNKWINGSALRNAFACAEQDQIVALLMIGSPREDDQIARCSECEDPTDFVAYLK</sequence>
<dbReference type="SUPFAM" id="SSF55469">
    <property type="entry name" value="FMN-dependent nitroreductase-like"/>
    <property type="match status" value="1"/>
</dbReference>
<dbReference type="GO" id="GO:0016491">
    <property type="term" value="F:oxidoreductase activity"/>
    <property type="evidence" value="ECO:0007669"/>
    <property type="project" value="UniProtKB-UniRule"/>
</dbReference>
<comment type="caution">
    <text evidence="10">The sequence shown here is derived from an EMBL/GenBank/DDBJ whole genome shotgun (WGS) entry which is preliminary data.</text>
</comment>
<dbReference type="CDD" id="cd02135">
    <property type="entry name" value="YdjA-like"/>
    <property type="match status" value="1"/>
</dbReference>
<dbReference type="EC" id="1.-.-.-" evidence="7"/>
<dbReference type="InterPro" id="IPR029479">
    <property type="entry name" value="Nitroreductase"/>
</dbReference>
<keyword evidence="6 7" id="KW-0520">NAD</keyword>
<feature type="binding site" description="in other chain" evidence="8">
    <location>
        <begin position="130"/>
        <end position="132"/>
    </location>
    <ligand>
        <name>FMN</name>
        <dbReference type="ChEBI" id="CHEBI:58210"/>
        <note>ligand shared between dimeric partners</note>
    </ligand>
</feature>
<dbReference type="EMBL" id="MUYA01000018">
    <property type="protein sequence ID" value="OOR98128.1"/>
    <property type="molecule type" value="Genomic_DNA"/>
</dbReference>
<dbReference type="Pfam" id="PF00881">
    <property type="entry name" value="Nitroreductase"/>
    <property type="match status" value="1"/>
</dbReference>
<feature type="binding site" evidence="8">
    <location>
        <position position="40"/>
    </location>
    <ligand>
        <name>FMN</name>
        <dbReference type="ChEBI" id="CHEBI:58210"/>
        <note>ligand shared between dimeric partners</note>
    </ligand>
</feature>
<evidence type="ECO:0000256" key="2">
    <source>
        <dbReference type="ARBA" id="ARBA00022630"/>
    </source>
</evidence>
<dbReference type="Proteomes" id="UP000190867">
    <property type="component" value="Unassembled WGS sequence"/>
</dbReference>
<keyword evidence="11" id="KW-1185">Reference proteome</keyword>
<dbReference type="RefSeq" id="WP_078237575.1">
    <property type="nucleotide sequence ID" value="NZ_MUYA01000018.1"/>
</dbReference>
<evidence type="ECO:0000259" key="9">
    <source>
        <dbReference type="Pfam" id="PF00881"/>
    </source>
</evidence>
<evidence type="ECO:0000256" key="4">
    <source>
        <dbReference type="ARBA" id="ARBA00022857"/>
    </source>
</evidence>
<dbReference type="Gene3D" id="3.40.109.10">
    <property type="entry name" value="NADH Oxidase"/>
    <property type="match status" value="1"/>
</dbReference>
<keyword evidence="4 7" id="KW-0521">NADP</keyword>
<dbReference type="PANTHER" id="PTHR43821:SF1">
    <property type="entry name" value="NAD(P)H NITROREDUCTASE YDJA-RELATED"/>
    <property type="match status" value="1"/>
</dbReference>
<organism evidence="10 11">
    <name type="scientific">Haemophilus paracuniculus</name>
    <dbReference type="NCBI Taxonomy" id="734"/>
    <lineage>
        <taxon>Bacteria</taxon>
        <taxon>Pseudomonadati</taxon>
        <taxon>Pseudomonadota</taxon>
        <taxon>Gammaproteobacteria</taxon>
        <taxon>Pasteurellales</taxon>
        <taxon>Pasteurellaceae</taxon>
        <taxon>Haemophilus</taxon>
    </lineage>
</organism>
<comment type="cofactor">
    <cofactor evidence="8">
        <name>FMN</name>
        <dbReference type="ChEBI" id="CHEBI:58210"/>
    </cofactor>
    <text evidence="8">Binds 1 FMN per subunit.</text>
</comment>
<dbReference type="PANTHER" id="PTHR43821">
    <property type="entry name" value="NAD(P)H NITROREDUCTASE YDJA-RELATED"/>
    <property type="match status" value="1"/>
</dbReference>
<proteinExistence type="inferred from homology"/>
<name>A0A1T0APX4_9PAST</name>
<evidence type="ECO:0000256" key="8">
    <source>
        <dbReference type="PIRSR" id="PIRSR000232-1"/>
    </source>
</evidence>
<dbReference type="AlphaFoldDB" id="A0A1T0APX4"/>
<evidence type="ECO:0000256" key="7">
    <source>
        <dbReference type="PIRNR" id="PIRNR000232"/>
    </source>
</evidence>
<protein>
    <recommendedName>
        <fullName evidence="7">Putative NAD(P)H nitroreductase</fullName>
        <ecNumber evidence="7">1.-.-.-</ecNumber>
    </recommendedName>
</protein>
<evidence type="ECO:0000256" key="5">
    <source>
        <dbReference type="ARBA" id="ARBA00023002"/>
    </source>
</evidence>
<comment type="similarity">
    <text evidence="1 7">Belongs to the nitroreductase family.</text>
</comment>
<keyword evidence="3 7" id="KW-0288">FMN</keyword>
<dbReference type="STRING" id="734.B0187_09275"/>
<feature type="domain" description="Nitroreductase" evidence="9">
    <location>
        <begin position="10"/>
        <end position="160"/>
    </location>
</feature>
<accession>A0A1T0APX4</accession>
<evidence type="ECO:0000256" key="1">
    <source>
        <dbReference type="ARBA" id="ARBA00007118"/>
    </source>
</evidence>
<dbReference type="InterPro" id="IPR026021">
    <property type="entry name" value="YdjA-like"/>
</dbReference>
<evidence type="ECO:0000313" key="11">
    <source>
        <dbReference type="Proteomes" id="UP000190867"/>
    </source>
</evidence>
<reference evidence="10 11" key="1">
    <citation type="submission" date="2017-02" db="EMBL/GenBank/DDBJ databases">
        <title>Draft genome sequence of Haemophilus paracuniculus CCUG 43573 type strain.</title>
        <authorList>
            <person name="Engstrom-Jakobsson H."/>
            <person name="Salva-Serra F."/>
            <person name="Thorell K."/>
            <person name="Gonzales-Siles L."/>
            <person name="Karlsson R."/>
            <person name="Boulund F."/>
            <person name="Engstrand L."/>
            <person name="Kristiansson E."/>
            <person name="Moore E."/>
        </authorList>
    </citation>
    <scope>NUCLEOTIDE SEQUENCE [LARGE SCALE GENOMIC DNA]</scope>
    <source>
        <strain evidence="10 11">CCUG 43573</strain>
    </source>
</reference>
<dbReference type="InterPro" id="IPR000415">
    <property type="entry name" value="Nitroreductase-like"/>
</dbReference>
<keyword evidence="5 7" id="KW-0560">Oxidoreductase</keyword>
<keyword evidence="2 7" id="KW-0285">Flavoprotein</keyword>
<dbReference type="PIRSF" id="PIRSF000232">
    <property type="entry name" value="YdjA"/>
    <property type="match status" value="1"/>
</dbReference>
<dbReference type="InterPro" id="IPR052530">
    <property type="entry name" value="NAD(P)H_nitroreductase"/>
</dbReference>
<evidence type="ECO:0000313" key="10">
    <source>
        <dbReference type="EMBL" id="OOR98128.1"/>
    </source>
</evidence>
<feature type="binding site" description="in other chain" evidence="8">
    <location>
        <begin position="11"/>
        <end position="13"/>
    </location>
    <ligand>
        <name>FMN</name>
        <dbReference type="ChEBI" id="CHEBI:58210"/>
        <note>ligand shared between dimeric partners</note>
    </ligand>
</feature>